<dbReference type="InterPro" id="IPR051863">
    <property type="entry name" value="HIPP"/>
</dbReference>
<feature type="region of interest" description="Disordered" evidence="7">
    <location>
        <begin position="97"/>
        <end position="125"/>
    </location>
</feature>
<keyword evidence="2" id="KW-0488">Methylation</keyword>
<sequence>MKVMHYLYCRPSLSDSLLSVPNLLSCFHAVPQKIELKVNIWCQKCKTDVLKAVAKLRGIDQVSVDAEKGTLTVIGKVDPVLVAIRLRKKGKEAEIISVGPLKPPEPPKKPPAEKPPPQKPPEKPLPPCCNQCQTVTIYSFYDDGYCNIL</sequence>
<dbReference type="Gene3D" id="3.30.70.100">
    <property type="match status" value="1"/>
</dbReference>
<dbReference type="PANTHER" id="PTHR45811">
    <property type="entry name" value="COPPER TRANSPORT PROTEIN FAMILY-RELATED"/>
    <property type="match status" value="1"/>
</dbReference>
<proteinExistence type="inferred from homology"/>
<dbReference type="GO" id="GO:0016020">
    <property type="term" value="C:membrane"/>
    <property type="evidence" value="ECO:0007669"/>
    <property type="project" value="UniProtKB-SubCell"/>
</dbReference>
<dbReference type="EMBL" id="CM018040">
    <property type="protein sequence ID" value="KAA8535230.1"/>
    <property type="molecule type" value="Genomic_DNA"/>
</dbReference>
<dbReference type="GO" id="GO:0046872">
    <property type="term" value="F:metal ion binding"/>
    <property type="evidence" value="ECO:0007669"/>
    <property type="project" value="UniProtKB-KW"/>
</dbReference>
<dbReference type="PANTHER" id="PTHR45811:SF33">
    <property type="entry name" value="HEAVY METAL-ASSOCIATED ISOPRENYLATED PLANT PROTEIN 2-RELATED"/>
    <property type="match status" value="1"/>
</dbReference>
<keyword evidence="5" id="KW-0636">Prenylation</keyword>
<evidence type="ECO:0000256" key="6">
    <source>
        <dbReference type="ARBA" id="ARBA00024045"/>
    </source>
</evidence>
<feature type="domain" description="HMA" evidence="8">
    <location>
        <begin position="31"/>
        <end position="94"/>
    </location>
</feature>
<evidence type="ECO:0000256" key="5">
    <source>
        <dbReference type="ARBA" id="ARBA00023289"/>
    </source>
</evidence>
<evidence type="ECO:0000259" key="8">
    <source>
        <dbReference type="PROSITE" id="PS50846"/>
    </source>
</evidence>
<dbReference type="InterPro" id="IPR036163">
    <property type="entry name" value="HMA_dom_sf"/>
</dbReference>
<evidence type="ECO:0000256" key="4">
    <source>
        <dbReference type="ARBA" id="ARBA00023288"/>
    </source>
</evidence>
<evidence type="ECO:0000256" key="2">
    <source>
        <dbReference type="ARBA" id="ARBA00022481"/>
    </source>
</evidence>
<feature type="compositionally biased region" description="Pro residues" evidence="7">
    <location>
        <begin position="113"/>
        <end position="125"/>
    </location>
</feature>
<keyword evidence="4" id="KW-0449">Lipoprotein</keyword>
<keyword evidence="3" id="KW-0479">Metal-binding</keyword>
<dbReference type="SUPFAM" id="SSF55008">
    <property type="entry name" value="HMA, heavy metal-associated domain"/>
    <property type="match status" value="1"/>
</dbReference>
<reference evidence="9 10" key="1">
    <citation type="submission" date="2019-09" db="EMBL/GenBank/DDBJ databases">
        <title>A chromosome-level genome assembly of the Chinese tupelo Nyssa sinensis.</title>
        <authorList>
            <person name="Yang X."/>
            <person name="Kang M."/>
            <person name="Yang Y."/>
            <person name="Xiong H."/>
            <person name="Wang M."/>
            <person name="Zhang Z."/>
            <person name="Wang Z."/>
            <person name="Wu H."/>
            <person name="Ma T."/>
            <person name="Liu J."/>
            <person name="Xi Z."/>
        </authorList>
    </citation>
    <scope>NUCLEOTIDE SEQUENCE [LARGE SCALE GENOMIC DNA]</scope>
    <source>
        <strain evidence="9">J267</strain>
        <tissue evidence="9">Leaf</tissue>
    </source>
</reference>
<evidence type="ECO:0000313" key="9">
    <source>
        <dbReference type="EMBL" id="KAA8535230.1"/>
    </source>
</evidence>
<evidence type="ECO:0000256" key="7">
    <source>
        <dbReference type="SAM" id="MobiDB-lite"/>
    </source>
</evidence>
<evidence type="ECO:0000256" key="3">
    <source>
        <dbReference type="ARBA" id="ARBA00022723"/>
    </source>
</evidence>
<comment type="subcellular location">
    <subcellularLocation>
        <location evidence="1">Membrane</location>
        <topology evidence="1">Peripheral membrane protein</topology>
    </subcellularLocation>
</comment>
<protein>
    <recommendedName>
        <fullName evidence="8">HMA domain-containing protein</fullName>
    </recommendedName>
</protein>
<dbReference type="Pfam" id="PF00403">
    <property type="entry name" value="HMA"/>
    <property type="match status" value="1"/>
</dbReference>
<dbReference type="InterPro" id="IPR006121">
    <property type="entry name" value="HMA_dom"/>
</dbReference>
<evidence type="ECO:0000256" key="1">
    <source>
        <dbReference type="ARBA" id="ARBA00004170"/>
    </source>
</evidence>
<dbReference type="GO" id="GO:0009626">
    <property type="term" value="P:plant-type hypersensitive response"/>
    <property type="evidence" value="ECO:0007669"/>
    <property type="project" value="UniProtKB-KW"/>
</dbReference>
<comment type="similarity">
    <text evidence="6">Belongs to the HIPP family.</text>
</comment>
<dbReference type="OrthoDB" id="691258at2759"/>
<accession>A0A5J5AY28</accession>
<dbReference type="PROSITE" id="PS50846">
    <property type="entry name" value="HMA_2"/>
    <property type="match status" value="1"/>
</dbReference>
<keyword evidence="10" id="KW-1185">Reference proteome</keyword>
<dbReference type="AlphaFoldDB" id="A0A5J5AY28"/>
<name>A0A5J5AY28_9ASTE</name>
<gene>
    <name evidence="9" type="ORF">F0562_030233</name>
</gene>
<evidence type="ECO:0000313" key="10">
    <source>
        <dbReference type="Proteomes" id="UP000325577"/>
    </source>
</evidence>
<dbReference type="Proteomes" id="UP000325577">
    <property type="component" value="Linkage Group LG17"/>
</dbReference>
<organism evidence="9 10">
    <name type="scientific">Nyssa sinensis</name>
    <dbReference type="NCBI Taxonomy" id="561372"/>
    <lineage>
        <taxon>Eukaryota</taxon>
        <taxon>Viridiplantae</taxon>
        <taxon>Streptophyta</taxon>
        <taxon>Embryophyta</taxon>
        <taxon>Tracheophyta</taxon>
        <taxon>Spermatophyta</taxon>
        <taxon>Magnoliopsida</taxon>
        <taxon>eudicotyledons</taxon>
        <taxon>Gunneridae</taxon>
        <taxon>Pentapetalae</taxon>
        <taxon>asterids</taxon>
        <taxon>Cornales</taxon>
        <taxon>Nyssaceae</taxon>
        <taxon>Nyssa</taxon>
    </lineage>
</organism>